<dbReference type="InterPro" id="IPR013974">
    <property type="entry name" value="SAF"/>
</dbReference>
<dbReference type="EMBL" id="JABMCI010000035">
    <property type="protein sequence ID" value="NUU15813.1"/>
    <property type="molecule type" value="Genomic_DNA"/>
</dbReference>
<gene>
    <name evidence="4" type="ORF">HP550_00925</name>
</gene>
<feature type="domain" description="SAF" evidence="3">
    <location>
        <begin position="61"/>
        <end position="124"/>
    </location>
</feature>
<evidence type="ECO:0000259" key="3">
    <source>
        <dbReference type="SMART" id="SM00858"/>
    </source>
</evidence>
<feature type="transmembrane region" description="Helical" evidence="2">
    <location>
        <begin position="34"/>
        <end position="54"/>
    </location>
</feature>
<dbReference type="SMART" id="SM00858">
    <property type="entry name" value="SAF"/>
    <property type="match status" value="1"/>
</dbReference>
<dbReference type="Proteomes" id="UP000565724">
    <property type="component" value="Unassembled WGS sequence"/>
</dbReference>
<comment type="caution">
    <text evidence="4">The sequence shown here is derived from an EMBL/GenBank/DDBJ whole genome shotgun (WGS) entry which is preliminary data.</text>
</comment>
<keyword evidence="5" id="KW-1185">Reference proteome</keyword>
<accession>A0A7Y5ZYD4</accession>
<proteinExistence type="predicted"/>
<keyword evidence="2" id="KW-0472">Membrane</keyword>
<dbReference type="Pfam" id="PF08666">
    <property type="entry name" value="SAF"/>
    <property type="match status" value="1"/>
</dbReference>
<name>A0A7Y5ZYD4_9CELL</name>
<keyword evidence="2" id="KW-1133">Transmembrane helix</keyword>
<feature type="region of interest" description="Disordered" evidence="1">
    <location>
        <begin position="1"/>
        <end position="25"/>
    </location>
</feature>
<dbReference type="CDD" id="cd11614">
    <property type="entry name" value="SAF_CpaB_FlgA_like"/>
    <property type="match status" value="1"/>
</dbReference>
<protein>
    <recommendedName>
        <fullName evidence="3">SAF domain-containing protein</fullName>
    </recommendedName>
</protein>
<sequence>MTATSETTKLNGSPARAELRAPNVAPPRGRRRPAFVIAGIAMVVIGALAAVWLVSSTGHRTDVVALARDVPYGATITADDLTTTAVSVDSTVPTVPASEARDVVGQIAGRALSEGSLLARSDVTSDGIVGPGEVLVPLPLTVERVPAGGLAAGEDVLVVDAPPQGADPVVGTPQSFRATVARVGVPDINGLIVADLVADAADGRALATRAATGRFAIVVLPAEESK</sequence>
<dbReference type="Gene3D" id="3.90.1210.10">
    <property type="entry name" value="Antifreeze-like/N-acetylneuraminic acid synthase C-terminal domain"/>
    <property type="match status" value="1"/>
</dbReference>
<feature type="compositionally biased region" description="Polar residues" evidence="1">
    <location>
        <begin position="1"/>
        <end position="11"/>
    </location>
</feature>
<evidence type="ECO:0000313" key="5">
    <source>
        <dbReference type="Proteomes" id="UP000565724"/>
    </source>
</evidence>
<reference evidence="4 5" key="1">
    <citation type="submission" date="2020-05" db="EMBL/GenBank/DDBJ databases">
        <title>Genome Sequencing of Type Strains.</title>
        <authorList>
            <person name="Lemaire J.F."/>
            <person name="Inderbitzin P."/>
            <person name="Gregorio O.A."/>
            <person name="Collins S.B."/>
            <person name="Wespe N."/>
            <person name="Knight-Connoni V."/>
        </authorList>
    </citation>
    <scope>NUCLEOTIDE SEQUENCE [LARGE SCALE GENOMIC DNA]</scope>
    <source>
        <strain evidence="4 5">ATCC 25174</strain>
    </source>
</reference>
<evidence type="ECO:0000256" key="1">
    <source>
        <dbReference type="SAM" id="MobiDB-lite"/>
    </source>
</evidence>
<evidence type="ECO:0000313" key="4">
    <source>
        <dbReference type="EMBL" id="NUU15813.1"/>
    </source>
</evidence>
<keyword evidence="2" id="KW-0812">Transmembrane</keyword>
<evidence type="ECO:0000256" key="2">
    <source>
        <dbReference type="SAM" id="Phobius"/>
    </source>
</evidence>
<dbReference type="AlphaFoldDB" id="A0A7Y5ZYD4"/>
<organism evidence="4 5">
    <name type="scientific">Cellulomonas humilata</name>
    <dbReference type="NCBI Taxonomy" id="144055"/>
    <lineage>
        <taxon>Bacteria</taxon>
        <taxon>Bacillati</taxon>
        <taxon>Actinomycetota</taxon>
        <taxon>Actinomycetes</taxon>
        <taxon>Micrococcales</taxon>
        <taxon>Cellulomonadaceae</taxon>
        <taxon>Cellulomonas</taxon>
    </lineage>
</organism>